<gene>
    <name evidence="1" type="ORF">A4A58_11355</name>
</gene>
<protein>
    <submittedName>
        <fullName evidence="1">Uncharacterized protein</fullName>
    </submittedName>
</protein>
<dbReference type="Proteomes" id="UP000076574">
    <property type="component" value="Unassembled WGS sequence"/>
</dbReference>
<evidence type="ECO:0000313" key="1">
    <source>
        <dbReference type="EMBL" id="KZD21726.1"/>
    </source>
</evidence>
<organism evidence="1 2">
    <name type="scientific">Tardiphaga robiniae</name>
    <dbReference type="NCBI Taxonomy" id="943830"/>
    <lineage>
        <taxon>Bacteria</taxon>
        <taxon>Pseudomonadati</taxon>
        <taxon>Pseudomonadota</taxon>
        <taxon>Alphaproteobacteria</taxon>
        <taxon>Hyphomicrobiales</taxon>
        <taxon>Nitrobacteraceae</taxon>
        <taxon>Tardiphaga</taxon>
    </lineage>
</organism>
<name>A0A163Y2U4_9BRAD</name>
<sequence>MADALSILATAYKTTTPVTAGKYVAVDADAYKGSWQGTYANGKKFEVAISQVEGFRAQVKYQSEGTVKYQQVLIKDNSFRVGDTKFQMTANNKATIKNVVTDAATGSTYLDTAFATRNV</sequence>
<reference evidence="1 2" key="1">
    <citation type="submission" date="2016-03" db="EMBL/GenBank/DDBJ databases">
        <title>Microsymbionts genomes from the relict species Vavilovia formosa (Stev.) Fed.</title>
        <authorList>
            <person name="Kopat V."/>
            <person name="Chirak E."/>
            <person name="Kimeklis A."/>
            <person name="Andronov E."/>
        </authorList>
    </citation>
    <scope>NUCLEOTIDE SEQUENCE [LARGE SCALE GENOMIC DNA]</scope>
    <source>
        <strain evidence="1 2">Vaf07</strain>
    </source>
</reference>
<keyword evidence="2" id="KW-1185">Reference proteome</keyword>
<dbReference type="OrthoDB" id="8235366at2"/>
<dbReference type="RefSeq" id="WP_068735624.1">
    <property type="nucleotide sequence ID" value="NZ_LVYV01000034.1"/>
</dbReference>
<dbReference type="AlphaFoldDB" id="A0A163Y2U4"/>
<comment type="caution">
    <text evidence="1">The sequence shown here is derived from an EMBL/GenBank/DDBJ whole genome shotgun (WGS) entry which is preliminary data.</text>
</comment>
<evidence type="ECO:0000313" key="2">
    <source>
        <dbReference type="Proteomes" id="UP000076574"/>
    </source>
</evidence>
<dbReference type="STRING" id="943830.A4A58_11355"/>
<proteinExistence type="predicted"/>
<dbReference type="EMBL" id="LVYV01000034">
    <property type="protein sequence ID" value="KZD21726.1"/>
    <property type="molecule type" value="Genomic_DNA"/>
</dbReference>
<accession>A0A163Y2U4</accession>